<dbReference type="OrthoDB" id="4399984at2"/>
<organism evidence="1 2">
    <name type="scientific">Leminorella richardii</name>
    <dbReference type="NCBI Taxonomy" id="158841"/>
    <lineage>
        <taxon>Bacteria</taxon>
        <taxon>Pseudomonadati</taxon>
        <taxon>Pseudomonadota</taxon>
        <taxon>Gammaproteobacteria</taxon>
        <taxon>Enterobacterales</taxon>
        <taxon>Budviciaceae</taxon>
        <taxon>Leminorella</taxon>
    </lineage>
</organism>
<evidence type="ECO:0000313" key="1">
    <source>
        <dbReference type="EMBL" id="SQI42904.1"/>
    </source>
</evidence>
<protein>
    <recommendedName>
        <fullName evidence="3">DUF4272 domain-containing protein</fullName>
    </recommendedName>
</protein>
<accession>A0A2X4Y2H2</accession>
<evidence type="ECO:0000313" key="2">
    <source>
        <dbReference type="Proteomes" id="UP000249005"/>
    </source>
</evidence>
<name>A0A2X4Y2H2_9GAMM</name>
<dbReference type="Proteomes" id="UP000249005">
    <property type="component" value="Chromosome 1"/>
</dbReference>
<dbReference type="AlphaFoldDB" id="A0A2X4Y2H2"/>
<dbReference type="Pfam" id="PF14094">
    <property type="entry name" value="DUF4272"/>
    <property type="match status" value="1"/>
</dbReference>
<dbReference type="InterPro" id="IPR025368">
    <property type="entry name" value="DUF4272"/>
</dbReference>
<dbReference type="RefSeq" id="WP_111741174.1">
    <property type="nucleotide sequence ID" value="NZ_LR698987.1"/>
</dbReference>
<gene>
    <name evidence="1" type="ORF">NCTC12151_02785</name>
</gene>
<proteinExistence type="predicted"/>
<reference evidence="1 2" key="1">
    <citation type="submission" date="2018-06" db="EMBL/GenBank/DDBJ databases">
        <authorList>
            <consortium name="Pathogen Informatics"/>
            <person name="Doyle S."/>
        </authorList>
    </citation>
    <scope>NUCLEOTIDE SEQUENCE [LARGE SCALE GENOMIC DNA]</scope>
    <source>
        <strain evidence="1 2">NCTC12151</strain>
    </source>
</reference>
<sequence length="340" mass="37674">MTILFNVYSTLRTPPAPAFSHQLVHRRDRTDPELQPHLNGFMGYVHEKSGGEMTAHLYHLLQHISRVQTQFSLEIEEDSLDAFFDWMKQVNGICFCTNGAVISPEGELLATPGDEEITGSVPYPADALARKASHDAYCRTLGVHVANSLPPVLGEGEAVLRSPKEVAERCVALLCVAARALALSQGERDNIEQIYARLPQAVSLLSAEEARFMSDSPPDKQDIINAVWRYEALAGLLWSLGKTEHLALPTDICDVDEVTNLILAGDTQSFIDSARLRPAAEILDALDLCYRLHWVVREAGQRGEEVPANLSASVVSERHYALNWLVCFEDAQWDEVDTPT</sequence>
<dbReference type="KEGG" id="lri:NCTC12151_02785"/>
<dbReference type="EMBL" id="LS483470">
    <property type="protein sequence ID" value="SQI42904.1"/>
    <property type="molecule type" value="Genomic_DNA"/>
</dbReference>
<keyword evidence="2" id="KW-1185">Reference proteome</keyword>
<evidence type="ECO:0008006" key="3">
    <source>
        <dbReference type="Google" id="ProtNLM"/>
    </source>
</evidence>